<evidence type="ECO:0000256" key="3">
    <source>
        <dbReference type="PROSITE-ProRule" id="PRU00023"/>
    </source>
</evidence>
<dbReference type="Gene3D" id="1.25.40.20">
    <property type="entry name" value="Ankyrin repeat-containing domain"/>
    <property type="match status" value="8"/>
</dbReference>
<feature type="repeat" description="ANK" evidence="3">
    <location>
        <begin position="863"/>
        <end position="895"/>
    </location>
</feature>
<proteinExistence type="predicted"/>
<dbReference type="EMBL" id="JAKMXF010000088">
    <property type="protein sequence ID" value="KAI6658460.1"/>
    <property type="molecule type" value="Genomic_DNA"/>
</dbReference>
<keyword evidence="5" id="KW-1185">Reference proteome</keyword>
<name>A0AAV7KC20_9METZ</name>
<dbReference type="PROSITE" id="PS50088">
    <property type="entry name" value="ANK_REPEAT"/>
    <property type="match status" value="1"/>
</dbReference>
<keyword evidence="2 3" id="KW-0040">ANK repeat</keyword>
<accession>A0AAV7KC20</accession>
<sequence length="1484" mass="169068">MAQKTTPTQGGLREQILKEGKLCISKNDKLYIGIPSTTFNKPEHVVEYNNIKGRILESFVSFTKPLKMPDEGIFVDILKPFSNPSAMNTSVDYFDCIKDFISIEILFMFVLKHKFSEDYSKFMNLCNQNRHKIQWDTEDKEGNTMLHYVTIMSQYPEHACDIIQYIKGIPGYNYLINKTNKYGIIPLASSLQDKFICDNAKKIHHIGIINELVQAGANLLLKTQNSSDYVWKGGPDSIFFVLNGDPSILVTTKLIATNEGKKFRICCNLKEPPECRLHCVTKLNTIDLFPNYLEQVINFPCTQIAKTLFTKKYCNFDTKMPDGTMVLHHIIQVGSEELVHYMFEQKPYLLHLDKNYNSILHLAILTKNEKRAILILKLLSDPILIQMLDYQNKYNQTPLDLIMVANLPNLNSALNTRIPSFISRSDENCNSLLHRAVIWKCTDVLRYLAEQKEIEDIVNAKNSNGDTAIMLCIQNKFVDGFPIILSITQCNVNETNYRGYTLLHLAIIHFEEKIFSLLLQDLVNNNRFDVINRVIRPTQSTSDKFAALLLTPLLLCMYHEHFSAARLLIQQGATIDTPDCEGNSFNHYLIKHCHNPAELKEFFKVKLSKLNFQSESPSNISDIQLLEHCVIHAISYRNLLALKTLINYNKDVINISSVHLPILHYAICKQFDEGVKFLLSLGLPLAIKKTEQNFTLHKDRLQKQNISLEFTESKVCYRLSNGYVMTDIPGFTKTEYYGIMHLPSVVNKNALLKNLVLCGSIEPIESYLCTNTPSLSVNDKALLSLISSQFATQEIMLYLLNENCPSFSFDWSAKDSSGNTVVHVGVFNTCISTFLSMLEGLRIYQSKQWRYISDVILDIRNVKNKTALELAIFENNSEAFDALIKHGASLVTKDRDQNNILHNFCTCKNAEISYFDRILVEITKLKKDLINEYNNIGYTPLHTAVNTCNIQAYRKSIALPSCRYDAVTKQESNNIVHLAIKNGSPELLKQIIEDLKNRENMKDEGNKLINKTNKKSLTPQFLAVECGNIDLFHEILEFSGVDSGASPLHSAVKYSNKSNEHLNMINVILSKRKEMLNTKDNSNETPLHYAVKLKMEKALHLLLASNSIDLSCQNHQGMTALHLAIQSNTNILRAILNKIDTPQSAHLINTQDFALKTALHHCIEQTMNSEDELSLLLSKNPDLSVVDKYSNNVLHYAAMKKSRIKYLQTLLRHINENCPDILQVLLSKQNQQINTPLYCAIQNSNVNGVDELLKVNASLPVVDKEGTITLCNRKPFPHIDVPIRIYKVRITNKPELRICVGFTLSEQQWILSDLPNLSITYLTHKNPSYSSHEVVEIQTITETVLTSYLLPCQCCEPLEIFINEVKNQIFNKNAKLMHLAAAHGSIQIVKFLMEYFGANIPFLDEDEDGYSIIHYSIENTHSEILRLLCDRMKNVFPEEFTKLSSKLLHFCITKGSHIESFTILLGDQYEAIPSSTDEHDVHSN</sequence>
<reference evidence="4 5" key="1">
    <citation type="journal article" date="2023" name="BMC Biol.">
        <title>The compact genome of the sponge Oopsacas minuta (Hexactinellida) is lacking key metazoan core genes.</title>
        <authorList>
            <person name="Santini S."/>
            <person name="Schenkelaars Q."/>
            <person name="Jourda C."/>
            <person name="Duchesne M."/>
            <person name="Belahbib H."/>
            <person name="Rocher C."/>
            <person name="Selva M."/>
            <person name="Riesgo A."/>
            <person name="Vervoort M."/>
            <person name="Leys S.P."/>
            <person name="Kodjabachian L."/>
            <person name="Le Bivic A."/>
            <person name="Borchiellini C."/>
            <person name="Claverie J.M."/>
            <person name="Renard E."/>
        </authorList>
    </citation>
    <scope>NUCLEOTIDE SEQUENCE [LARGE SCALE GENOMIC DNA]</scope>
    <source>
        <strain evidence="4">SPO-2</strain>
    </source>
</reference>
<gene>
    <name evidence="4" type="ORF">LOD99_15260</name>
</gene>
<dbReference type="SUPFAM" id="SSF48403">
    <property type="entry name" value="Ankyrin repeat"/>
    <property type="match status" value="5"/>
</dbReference>
<dbReference type="SMART" id="SM00248">
    <property type="entry name" value="ANK"/>
    <property type="match status" value="19"/>
</dbReference>
<dbReference type="Pfam" id="PF12796">
    <property type="entry name" value="Ank_2"/>
    <property type="match status" value="3"/>
</dbReference>
<organism evidence="4 5">
    <name type="scientific">Oopsacas minuta</name>
    <dbReference type="NCBI Taxonomy" id="111878"/>
    <lineage>
        <taxon>Eukaryota</taxon>
        <taxon>Metazoa</taxon>
        <taxon>Porifera</taxon>
        <taxon>Hexactinellida</taxon>
        <taxon>Hexasterophora</taxon>
        <taxon>Lyssacinosida</taxon>
        <taxon>Leucopsacidae</taxon>
        <taxon>Oopsacas</taxon>
    </lineage>
</organism>
<dbReference type="InterPro" id="IPR036770">
    <property type="entry name" value="Ankyrin_rpt-contain_sf"/>
</dbReference>
<comment type="caution">
    <text evidence="4">The sequence shown here is derived from an EMBL/GenBank/DDBJ whole genome shotgun (WGS) entry which is preliminary data.</text>
</comment>
<evidence type="ECO:0000256" key="1">
    <source>
        <dbReference type="ARBA" id="ARBA00022737"/>
    </source>
</evidence>
<evidence type="ECO:0000313" key="4">
    <source>
        <dbReference type="EMBL" id="KAI6658460.1"/>
    </source>
</evidence>
<keyword evidence="1" id="KW-0677">Repeat</keyword>
<evidence type="ECO:0000313" key="5">
    <source>
        <dbReference type="Proteomes" id="UP001165289"/>
    </source>
</evidence>
<protein>
    <submittedName>
        <fullName evidence="4">Ankyrin repeat protein</fullName>
    </submittedName>
</protein>
<evidence type="ECO:0000256" key="2">
    <source>
        <dbReference type="ARBA" id="ARBA00023043"/>
    </source>
</evidence>
<dbReference type="Proteomes" id="UP001165289">
    <property type="component" value="Unassembled WGS sequence"/>
</dbReference>
<dbReference type="InterPro" id="IPR002110">
    <property type="entry name" value="Ankyrin_rpt"/>
</dbReference>
<dbReference type="PANTHER" id="PTHR24178">
    <property type="entry name" value="MOLTING PROTEIN MLT-4"/>
    <property type="match status" value="1"/>
</dbReference>